<sequence length="396" mass="41970">MTEPEVLRLPAVRLPAESDLAPLALASLRLTELKRLAEWGQGRSVNNDGELDPHDVEAGTKELGLGLDELLVGWAAAVDAELLTLKSDQAVAGPALAVLEQGTDQDKLDVWADIVDWDIETAYPADEPSEALPVLLMMLHLEPVVSFEDLVGTAVEMDGTGEDAADAVSYLMSRLLDLGVVLTDGELFQSTPLGQFGLSCWFGSVGVDAPVITDLAEASPVQVMEMAQVFEDDGEREAFVHEWIDAVGPSAAADELVTLASTGTPDDRSGAFALLQRVGAAAEDAVRSKLDDPSVRPHAINWLTEAGLSAPELTPAESSWLFADMLVAVLGPDDETQREAAAELGFEDPRSLDHIAGLADTTHPAAAEVLQALATHHPDPAVVKAARKATLQSRSV</sequence>
<dbReference type="Proteomes" id="UP001589890">
    <property type="component" value="Unassembled WGS sequence"/>
</dbReference>
<gene>
    <name evidence="1" type="ORF">ACFFGN_20135</name>
</gene>
<keyword evidence="2" id="KW-1185">Reference proteome</keyword>
<proteinExistence type="predicted"/>
<evidence type="ECO:0008006" key="3">
    <source>
        <dbReference type="Google" id="ProtNLM"/>
    </source>
</evidence>
<evidence type="ECO:0000313" key="2">
    <source>
        <dbReference type="Proteomes" id="UP001589890"/>
    </source>
</evidence>
<evidence type="ECO:0000313" key="1">
    <source>
        <dbReference type="EMBL" id="MFC0626399.1"/>
    </source>
</evidence>
<accession>A0ABV6QP24</accession>
<dbReference type="EMBL" id="JBHLTC010000024">
    <property type="protein sequence ID" value="MFC0626399.1"/>
    <property type="molecule type" value="Genomic_DNA"/>
</dbReference>
<name>A0ABV6QP24_9ACTN</name>
<dbReference type="RefSeq" id="WP_380049836.1">
    <property type="nucleotide sequence ID" value="NZ_JBHLTC010000024.1"/>
</dbReference>
<reference evidence="1 2" key="1">
    <citation type="submission" date="2024-09" db="EMBL/GenBank/DDBJ databases">
        <authorList>
            <person name="Sun Q."/>
            <person name="Mori K."/>
        </authorList>
    </citation>
    <scope>NUCLEOTIDE SEQUENCE [LARGE SCALE GENOMIC DNA]</scope>
    <source>
        <strain evidence="1 2">CGMCC 1.15906</strain>
    </source>
</reference>
<protein>
    <recommendedName>
        <fullName evidence="3">HEAT repeat domain-containing protein</fullName>
    </recommendedName>
</protein>
<comment type="caution">
    <text evidence="1">The sequence shown here is derived from an EMBL/GenBank/DDBJ whole genome shotgun (WGS) entry which is preliminary data.</text>
</comment>
<organism evidence="1 2">
    <name type="scientific">Kribbella deserti</name>
    <dbReference type="NCBI Taxonomy" id="1926257"/>
    <lineage>
        <taxon>Bacteria</taxon>
        <taxon>Bacillati</taxon>
        <taxon>Actinomycetota</taxon>
        <taxon>Actinomycetes</taxon>
        <taxon>Propionibacteriales</taxon>
        <taxon>Kribbellaceae</taxon>
        <taxon>Kribbella</taxon>
    </lineage>
</organism>